<dbReference type="PROSITE" id="PS50929">
    <property type="entry name" value="ABC_TM1F"/>
    <property type="match status" value="1"/>
</dbReference>
<evidence type="ECO:0000256" key="8">
    <source>
        <dbReference type="SAM" id="Phobius"/>
    </source>
</evidence>
<dbReference type="InterPro" id="IPR017871">
    <property type="entry name" value="ABC_transporter-like_CS"/>
</dbReference>
<protein>
    <submittedName>
        <fullName evidence="11">Cyclic peptide transporter</fullName>
    </submittedName>
</protein>
<dbReference type="RefSeq" id="WP_104981154.1">
    <property type="nucleotide sequence ID" value="NZ_CP012673.1"/>
</dbReference>
<feature type="transmembrane region" description="Helical" evidence="8">
    <location>
        <begin position="148"/>
        <end position="166"/>
    </location>
</feature>
<dbReference type="PANTHER" id="PTHR24221:SF654">
    <property type="entry name" value="ATP-BINDING CASSETTE SUB-FAMILY B MEMBER 6"/>
    <property type="match status" value="1"/>
</dbReference>
<dbReference type="GO" id="GO:1904680">
    <property type="term" value="F:peptide transmembrane transporter activity"/>
    <property type="evidence" value="ECO:0007669"/>
    <property type="project" value="InterPro"/>
</dbReference>
<name>A0A2L0ESP3_SORCE</name>
<keyword evidence="4" id="KW-0547">Nucleotide-binding</keyword>
<dbReference type="Gene3D" id="1.20.1560.10">
    <property type="entry name" value="ABC transporter type 1, transmembrane domain"/>
    <property type="match status" value="1"/>
</dbReference>
<dbReference type="InterPro" id="IPR036640">
    <property type="entry name" value="ABC1_TM_sf"/>
</dbReference>
<reference evidence="11 12" key="1">
    <citation type="submission" date="2015-09" db="EMBL/GenBank/DDBJ databases">
        <title>Sorangium comparison.</title>
        <authorList>
            <person name="Zaburannyi N."/>
            <person name="Bunk B."/>
            <person name="Overmann J."/>
            <person name="Mueller R."/>
        </authorList>
    </citation>
    <scope>NUCLEOTIDE SEQUENCE [LARGE SCALE GENOMIC DNA]</scope>
    <source>
        <strain evidence="11 12">So ce26</strain>
    </source>
</reference>
<dbReference type="SMART" id="SM00382">
    <property type="entry name" value="AAA"/>
    <property type="match status" value="1"/>
</dbReference>
<evidence type="ECO:0000313" key="11">
    <source>
        <dbReference type="EMBL" id="AUX42321.1"/>
    </source>
</evidence>
<evidence type="ECO:0000256" key="1">
    <source>
        <dbReference type="ARBA" id="ARBA00004651"/>
    </source>
</evidence>
<organism evidence="11 12">
    <name type="scientific">Sorangium cellulosum</name>
    <name type="common">Polyangium cellulosum</name>
    <dbReference type="NCBI Taxonomy" id="56"/>
    <lineage>
        <taxon>Bacteria</taxon>
        <taxon>Pseudomonadati</taxon>
        <taxon>Myxococcota</taxon>
        <taxon>Polyangia</taxon>
        <taxon>Polyangiales</taxon>
        <taxon>Polyangiaceae</taxon>
        <taxon>Sorangium</taxon>
    </lineage>
</organism>
<evidence type="ECO:0000259" key="9">
    <source>
        <dbReference type="PROSITE" id="PS50893"/>
    </source>
</evidence>
<dbReference type="InterPro" id="IPR003593">
    <property type="entry name" value="AAA+_ATPase"/>
</dbReference>
<dbReference type="CDD" id="cd03225">
    <property type="entry name" value="ABC_cobalt_CbiO_domain1"/>
    <property type="match status" value="1"/>
</dbReference>
<feature type="domain" description="ABC transporter" evidence="9">
    <location>
        <begin position="334"/>
        <end position="559"/>
    </location>
</feature>
<evidence type="ECO:0000256" key="3">
    <source>
        <dbReference type="ARBA" id="ARBA00022692"/>
    </source>
</evidence>
<evidence type="ECO:0000259" key="10">
    <source>
        <dbReference type="PROSITE" id="PS50929"/>
    </source>
</evidence>
<dbReference type="GO" id="GO:0016887">
    <property type="term" value="F:ATP hydrolysis activity"/>
    <property type="evidence" value="ECO:0007669"/>
    <property type="project" value="InterPro"/>
</dbReference>
<dbReference type="InterPro" id="IPR015856">
    <property type="entry name" value="ABC_transpr_CbiO/EcfA_su"/>
</dbReference>
<feature type="transmembrane region" description="Helical" evidence="8">
    <location>
        <begin position="54"/>
        <end position="75"/>
    </location>
</feature>
<dbReference type="InterPro" id="IPR027417">
    <property type="entry name" value="P-loop_NTPase"/>
</dbReference>
<evidence type="ECO:0000256" key="4">
    <source>
        <dbReference type="ARBA" id="ARBA00022741"/>
    </source>
</evidence>
<dbReference type="GO" id="GO:0005524">
    <property type="term" value="F:ATP binding"/>
    <property type="evidence" value="ECO:0007669"/>
    <property type="project" value="UniProtKB-KW"/>
</dbReference>
<comment type="subcellular location">
    <subcellularLocation>
        <location evidence="1">Cell membrane</location>
        <topology evidence="1">Multi-pass membrane protein</topology>
    </subcellularLocation>
</comment>
<dbReference type="InterPro" id="IPR039421">
    <property type="entry name" value="Type_1_exporter"/>
</dbReference>
<dbReference type="Gene3D" id="3.40.50.300">
    <property type="entry name" value="P-loop containing nucleotide triphosphate hydrolases"/>
    <property type="match status" value="1"/>
</dbReference>
<evidence type="ECO:0000256" key="7">
    <source>
        <dbReference type="ARBA" id="ARBA00023136"/>
    </source>
</evidence>
<dbReference type="NCBIfam" id="TIGR01194">
    <property type="entry name" value="cyc_pep_trnsptr"/>
    <property type="match status" value="1"/>
</dbReference>
<feature type="transmembrane region" description="Helical" evidence="8">
    <location>
        <begin position="121"/>
        <end position="142"/>
    </location>
</feature>
<dbReference type="AlphaFoldDB" id="A0A2L0ESP3"/>
<feature type="domain" description="ABC transmembrane type-1" evidence="10">
    <location>
        <begin position="13"/>
        <end position="291"/>
    </location>
</feature>
<dbReference type="PROSITE" id="PS00211">
    <property type="entry name" value="ABC_TRANSPORTER_1"/>
    <property type="match status" value="1"/>
</dbReference>
<keyword evidence="6 8" id="KW-1133">Transmembrane helix</keyword>
<dbReference type="Pfam" id="PF00005">
    <property type="entry name" value="ABC_tran"/>
    <property type="match status" value="1"/>
</dbReference>
<evidence type="ECO:0000256" key="5">
    <source>
        <dbReference type="ARBA" id="ARBA00022840"/>
    </source>
</evidence>
<dbReference type="PROSITE" id="PS50893">
    <property type="entry name" value="ABC_TRANSPORTER_2"/>
    <property type="match status" value="1"/>
</dbReference>
<keyword evidence="7 8" id="KW-0472">Membrane</keyword>
<keyword evidence="3 8" id="KW-0812">Transmembrane</keyword>
<evidence type="ECO:0000313" key="12">
    <source>
        <dbReference type="Proteomes" id="UP000238348"/>
    </source>
</evidence>
<dbReference type="InterPro" id="IPR003439">
    <property type="entry name" value="ABC_transporter-like_ATP-bd"/>
</dbReference>
<dbReference type="GO" id="GO:0005886">
    <property type="term" value="C:plasma membrane"/>
    <property type="evidence" value="ECO:0007669"/>
    <property type="project" value="UniProtKB-SubCell"/>
</dbReference>
<feature type="transmembrane region" description="Helical" evidence="8">
    <location>
        <begin position="260"/>
        <end position="279"/>
    </location>
</feature>
<dbReference type="PANTHER" id="PTHR24221">
    <property type="entry name" value="ATP-BINDING CASSETTE SUB-FAMILY B"/>
    <property type="match status" value="1"/>
</dbReference>
<proteinExistence type="predicted"/>
<evidence type="ECO:0000256" key="2">
    <source>
        <dbReference type="ARBA" id="ARBA00022448"/>
    </source>
</evidence>
<dbReference type="SUPFAM" id="SSF52540">
    <property type="entry name" value="P-loop containing nucleoside triphosphate hydrolases"/>
    <property type="match status" value="1"/>
</dbReference>
<dbReference type="GO" id="GO:0034040">
    <property type="term" value="F:ATPase-coupled lipid transmembrane transporter activity"/>
    <property type="evidence" value="ECO:0007669"/>
    <property type="project" value="TreeGrafter"/>
</dbReference>
<feature type="transmembrane region" description="Helical" evidence="8">
    <location>
        <begin position="230"/>
        <end position="254"/>
    </location>
</feature>
<dbReference type="InterPro" id="IPR005898">
    <property type="entry name" value="Cyc_pep_transpt_SyrD/YojI"/>
</dbReference>
<accession>A0A2L0ESP3</accession>
<keyword evidence="2" id="KW-0813">Transport</keyword>
<dbReference type="GO" id="GO:0015833">
    <property type="term" value="P:peptide transport"/>
    <property type="evidence" value="ECO:0007669"/>
    <property type="project" value="InterPro"/>
</dbReference>
<dbReference type="EMBL" id="CP012673">
    <property type="protein sequence ID" value="AUX42321.1"/>
    <property type="molecule type" value="Genomic_DNA"/>
</dbReference>
<dbReference type="Pfam" id="PF00664">
    <property type="entry name" value="ABC_membrane"/>
    <property type="match status" value="1"/>
</dbReference>
<dbReference type="InterPro" id="IPR011527">
    <property type="entry name" value="ABC1_TM_dom"/>
</dbReference>
<dbReference type="GO" id="GO:0140359">
    <property type="term" value="F:ABC-type transporter activity"/>
    <property type="evidence" value="ECO:0007669"/>
    <property type="project" value="InterPro"/>
</dbReference>
<dbReference type="SUPFAM" id="SSF90123">
    <property type="entry name" value="ABC transporter transmembrane region"/>
    <property type="match status" value="1"/>
</dbReference>
<dbReference type="Proteomes" id="UP000238348">
    <property type="component" value="Chromosome"/>
</dbReference>
<gene>
    <name evidence="11" type="ORF">SOCE26_037510</name>
</gene>
<sequence length="560" mass="62288">MTFVLFLLREHRATVALAILVGLAGGAANAKLVAMVNGNLTAMAAGDVGSPWFYLGVTALAFAAGLVSELILVFLSEQLTYHLRINMCAQILRLPVAQAERVGRSRLTATFTQDIQTVTTALLRIPTLCVNAAVTVGCLVYLGFLSPVMLGVLFGFLVLSLLSYLVPEQWAIRKMEAYRHEYDRMICQFDAMSQGAKELKLHHARRAAFFEEVLCETAGRVRASAHGHRVVYAVLTHWSKMLFFLFVAILIFVMPRYEALDAKVVTGFALVMLYLVAPLDQLMMSMPRFRAADVAFVKVRQLGLEMDVTRHGVSLLEPGSAAPDGAALPPLREIRLRGLTHAYYREREERQFVMGPIDLTIRAGEIVFLTGGNGSGKTTLGKLIAGIYVPAAGELLLDGEPVTDGDRERYRQYFSAIFSDFHVFEQILGLPVEELDSRALSYLEKLELDHKVKVVQGTLSTTSLSSGQRKRLALLIAYLEDRPVYLFDEWASDQDPEFKHVFYRHLLPELKARGKTVIAISHDDRYFDAADRVLKLADGRLQSSQQADRRGMDEVASIAQ</sequence>
<evidence type="ECO:0000256" key="6">
    <source>
        <dbReference type="ARBA" id="ARBA00022989"/>
    </source>
</evidence>
<keyword evidence="5" id="KW-0067">ATP-binding</keyword>